<dbReference type="AlphaFoldDB" id="A0A833R8U1"/>
<dbReference type="GO" id="GO:0032259">
    <property type="term" value="P:methylation"/>
    <property type="evidence" value="ECO:0007669"/>
    <property type="project" value="UniProtKB-KW"/>
</dbReference>
<evidence type="ECO:0000313" key="6">
    <source>
        <dbReference type="Proteomes" id="UP000623129"/>
    </source>
</evidence>
<comment type="similarity">
    <text evidence="1">Belongs to the methyltransferase superfamily.</text>
</comment>
<sequence length="187" mass="21709">MTQSHAYGEEWYWDDRYRKEQTTFDWYQRYEAVAPLLRLLLRPSHRILLVGCGNSPFGEKMVNDDYEQVVNIDISSVVIRAMQSKYSHLPHLQYMKMDVRDMSAFEDNSFDAVIDKGTLDSIMCGNDSQVNATKMLKEVHRVLKERGIYIMITYGDPSYRLGLLMDLNLWNINIHMRRGDGASSVAA</sequence>
<protein>
    <submittedName>
        <fullName evidence="5">Methyltransferase-like protein 13</fullName>
    </submittedName>
</protein>
<organism evidence="5 6">
    <name type="scientific">Carex littledalei</name>
    <dbReference type="NCBI Taxonomy" id="544730"/>
    <lineage>
        <taxon>Eukaryota</taxon>
        <taxon>Viridiplantae</taxon>
        <taxon>Streptophyta</taxon>
        <taxon>Embryophyta</taxon>
        <taxon>Tracheophyta</taxon>
        <taxon>Spermatophyta</taxon>
        <taxon>Magnoliopsida</taxon>
        <taxon>Liliopsida</taxon>
        <taxon>Poales</taxon>
        <taxon>Cyperaceae</taxon>
        <taxon>Cyperoideae</taxon>
        <taxon>Cariceae</taxon>
        <taxon>Carex</taxon>
        <taxon>Carex subgen. Euthyceras</taxon>
    </lineage>
</organism>
<dbReference type="SUPFAM" id="SSF53335">
    <property type="entry name" value="S-adenosyl-L-methionine-dependent methyltransferases"/>
    <property type="match status" value="1"/>
</dbReference>
<dbReference type="EMBL" id="SWLB01000002">
    <property type="protein sequence ID" value="KAF3340495.1"/>
    <property type="molecule type" value="Genomic_DNA"/>
</dbReference>
<dbReference type="Gene3D" id="3.40.50.150">
    <property type="entry name" value="Vaccinia Virus protein VP39"/>
    <property type="match status" value="1"/>
</dbReference>
<dbReference type="PANTHER" id="PTHR12176:SF79">
    <property type="entry name" value="METHYLTRANSFERASE TYPE 11 DOMAIN-CONTAINING PROTEIN"/>
    <property type="match status" value="1"/>
</dbReference>
<keyword evidence="6" id="KW-1185">Reference proteome</keyword>
<evidence type="ECO:0000256" key="2">
    <source>
        <dbReference type="ARBA" id="ARBA00022603"/>
    </source>
</evidence>
<dbReference type="OrthoDB" id="411785at2759"/>
<dbReference type="FunFam" id="3.40.50.150:FF:000224">
    <property type="entry name" value="S-adenosyl-L-methionine-dependent methyltransferases superfamily protein"/>
    <property type="match status" value="1"/>
</dbReference>
<keyword evidence="3 5" id="KW-0808">Transferase</keyword>
<dbReference type="InterPro" id="IPR051419">
    <property type="entry name" value="Lys/N-term_MeTrsfase_sf"/>
</dbReference>
<comment type="caution">
    <text evidence="5">The sequence shown here is derived from an EMBL/GenBank/DDBJ whole genome shotgun (WGS) entry which is preliminary data.</text>
</comment>
<reference evidence="5" key="1">
    <citation type="submission" date="2020-01" db="EMBL/GenBank/DDBJ databases">
        <title>Genome sequence of Kobresia littledalei, the first chromosome-level genome in the family Cyperaceae.</title>
        <authorList>
            <person name="Qu G."/>
        </authorList>
    </citation>
    <scope>NUCLEOTIDE SEQUENCE</scope>
    <source>
        <strain evidence="5">C.B.Clarke</strain>
        <tissue evidence="5">Leaf</tissue>
    </source>
</reference>
<evidence type="ECO:0000313" key="5">
    <source>
        <dbReference type="EMBL" id="KAF3340495.1"/>
    </source>
</evidence>
<evidence type="ECO:0000256" key="3">
    <source>
        <dbReference type="ARBA" id="ARBA00022679"/>
    </source>
</evidence>
<dbReference type="InterPro" id="IPR013216">
    <property type="entry name" value="Methyltransf_11"/>
</dbReference>
<dbReference type="Proteomes" id="UP000623129">
    <property type="component" value="Unassembled WGS sequence"/>
</dbReference>
<keyword evidence="2 5" id="KW-0489">Methyltransferase</keyword>
<dbReference type="CDD" id="cd02440">
    <property type="entry name" value="AdoMet_MTases"/>
    <property type="match status" value="1"/>
</dbReference>
<dbReference type="PANTHER" id="PTHR12176">
    <property type="entry name" value="SAM-DEPENDENT METHYLTRANSFERASE SUPERFAMILY PROTEIN"/>
    <property type="match status" value="1"/>
</dbReference>
<proteinExistence type="inferred from homology"/>
<feature type="domain" description="Methyltransferase type 11" evidence="4">
    <location>
        <begin position="49"/>
        <end position="150"/>
    </location>
</feature>
<evidence type="ECO:0000256" key="1">
    <source>
        <dbReference type="ARBA" id="ARBA00008361"/>
    </source>
</evidence>
<name>A0A833R8U1_9POAL</name>
<accession>A0A833R8U1</accession>
<dbReference type="InterPro" id="IPR029063">
    <property type="entry name" value="SAM-dependent_MTases_sf"/>
</dbReference>
<gene>
    <name evidence="5" type="ORF">FCM35_KLT09339</name>
</gene>
<dbReference type="Pfam" id="PF08241">
    <property type="entry name" value="Methyltransf_11"/>
    <property type="match status" value="1"/>
</dbReference>
<dbReference type="GO" id="GO:0008757">
    <property type="term" value="F:S-adenosylmethionine-dependent methyltransferase activity"/>
    <property type="evidence" value="ECO:0007669"/>
    <property type="project" value="InterPro"/>
</dbReference>
<evidence type="ECO:0000259" key="4">
    <source>
        <dbReference type="Pfam" id="PF08241"/>
    </source>
</evidence>